<accession>A0A1W1EKY4</accession>
<dbReference type="EMBL" id="FRYL01000041">
    <property type="protein sequence ID" value="SHO81541.1"/>
    <property type="molecule type" value="Genomic_DNA"/>
</dbReference>
<protein>
    <submittedName>
        <fullName evidence="1">Phosphomannomutase</fullName>
    </submittedName>
</protein>
<evidence type="ECO:0000313" key="1">
    <source>
        <dbReference type="EMBL" id="SHO81541.1"/>
    </source>
</evidence>
<gene>
    <name evidence="1" type="ORF">MNB_SV-15-1120</name>
</gene>
<name>A0A1W1EKY4_9ZZZZ</name>
<organism evidence="1">
    <name type="scientific">hydrothermal vent metagenome</name>
    <dbReference type="NCBI Taxonomy" id="652676"/>
    <lineage>
        <taxon>unclassified sequences</taxon>
        <taxon>metagenomes</taxon>
        <taxon>ecological metagenomes</taxon>
    </lineage>
</organism>
<proteinExistence type="predicted"/>
<sequence length="88" mass="10278">MKIKIEDREIELNNIKQLYPAGIVKTGYEDETTQVSLEWLEVEAKGKVEIVGYKIFVELKNGDKFEFKYPTKELLLESIDKIAKDINR</sequence>
<reference evidence="1" key="1">
    <citation type="submission" date="2016-10" db="EMBL/GenBank/DDBJ databases">
        <authorList>
            <person name="de Groot N.N."/>
        </authorList>
    </citation>
    <scope>NUCLEOTIDE SEQUENCE</scope>
</reference>
<dbReference type="AlphaFoldDB" id="A0A1W1EKY4"/>